<evidence type="ECO:0000313" key="6">
    <source>
        <dbReference type="Proteomes" id="UP001497623"/>
    </source>
</evidence>
<keyword evidence="1 2" id="KW-0193">Cuticle</keyword>
<comment type="caution">
    <text evidence="5">The sequence shown here is derived from an EMBL/GenBank/DDBJ whole genome shotgun (WGS) entry which is preliminary data.</text>
</comment>
<sequence length="173" mass="18815">RLRRRGGRHRGPDHAIYKPGKPSARHSRIRPHTDNMKLIILAAALVAFAAARPQFDDEIPVAIIREESDPIEGANFRHEFEADNGISQSMSGSADESGAQVMSGSYSFPLPDGTIATFNWVADSLGFRVESPLLPVAPVAEHPIPAHAQEQIDFAANQRASGLEWDEAAGAWL</sequence>
<evidence type="ECO:0000313" key="5">
    <source>
        <dbReference type="EMBL" id="CAL4140073.1"/>
    </source>
</evidence>
<evidence type="ECO:0008006" key="7">
    <source>
        <dbReference type="Google" id="ProtNLM"/>
    </source>
</evidence>
<dbReference type="GO" id="GO:0062129">
    <property type="term" value="C:chitin-based extracellular matrix"/>
    <property type="evidence" value="ECO:0007669"/>
    <property type="project" value="TreeGrafter"/>
</dbReference>
<organism evidence="5 6">
    <name type="scientific">Meganyctiphanes norvegica</name>
    <name type="common">Northern krill</name>
    <name type="synonym">Thysanopoda norvegica</name>
    <dbReference type="NCBI Taxonomy" id="48144"/>
    <lineage>
        <taxon>Eukaryota</taxon>
        <taxon>Metazoa</taxon>
        <taxon>Ecdysozoa</taxon>
        <taxon>Arthropoda</taxon>
        <taxon>Crustacea</taxon>
        <taxon>Multicrustacea</taxon>
        <taxon>Malacostraca</taxon>
        <taxon>Eumalacostraca</taxon>
        <taxon>Eucarida</taxon>
        <taxon>Euphausiacea</taxon>
        <taxon>Euphausiidae</taxon>
        <taxon>Meganyctiphanes</taxon>
    </lineage>
</organism>
<feature type="transmembrane region" description="Helical" evidence="4">
    <location>
        <begin position="38"/>
        <end position="55"/>
    </location>
</feature>
<evidence type="ECO:0000256" key="1">
    <source>
        <dbReference type="ARBA" id="ARBA00022460"/>
    </source>
</evidence>
<proteinExistence type="predicted"/>
<keyword evidence="4" id="KW-1133">Transmembrane helix</keyword>
<dbReference type="InterPro" id="IPR050468">
    <property type="entry name" value="Cuticle_Struct_Prot"/>
</dbReference>
<dbReference type="InterPro" id="IPR000618">
    <property type="entry name" value="Insect_cuticle"/>
</dbReference>
<accession>A0AAV2RWM3</accession>
<protein>
    <recommendedName>
        <fullName evidence="7">Cuticle protein</fullName>
    </recommendedName>
</protein>
<keyword evidence="6" id="KW-1185">Reference proteome</keyword>
<dbReference type="EMBL" id="CAXKWB010031710">
    <property type="protein sequence ID" value="CAL4140073.1"/>
    <property type="molecule type" value="Genomic_DNA"/>
</dbReference>
<reference evidence="5 6" key="1">
    <citation type="submission" date="2024-05" db="EMBL/GenBank/DDBJ databases">
        <authorList>
            <person name="Wallberg A."/>
        </authorList>
    </citation>
    <scope>NUCLEOTIDE SEQUENCE [LARGE SCALE GENOMIC DNA]</scope>
</reference>
<dbReference type="PROSITE" id="PS51155">
    <property type="entry name" value="CHIT_BIND_RR_2"/>
    <property type="match status" value="1"/>
</dbReference>
<feature type="non-terminal residue" evidence="5">
    <location>
        <position position="1"/>
    </location>
</feature>
<feature type="region of interest" description="Disordered" evidence="3">
    <location>
        <begin position="1"/>
        <end position="27"/>
    </location>
</feature>
<dbReference type="GO" id="GO:0008010">
    <property type="term" value="F:structural constituent of chitin-based larval cuticle"/>
    <property type="evidence" value="ECO:0007669"/>
    <property type="project" value="TreeGrafter"/>
</dbReference>
<dbReference type="Pfam" id="PF00379">
    <property type="entry name" value="Chitin_bind_4"/>
    <property type="match status" value="1"/>
</dbReference>
<name>A0AAV2RWM3_MEGNR</name>
<dbReference type="PANTHER" id="PTHR10380">
    <property type="entry name" value="CUTICLE PROTEIN"/>
    <property type="match status" value="1"/>
</dbReference>
<keyword evidence="4" id="KW-0812">Transmembrane</keyword>
<gene>
    <name evidence="5" type="ORF">MNOR_LOCUS28564</name>
</gene>
<evidence type="ECO:0000256" key="3">
    <source>
        <dbReference type="SAM" id="MobiDB-lite"/>
    </source>
</evidence>
<dbReference type="Proteomes" id="UP001497623">
    <property type="component" value="Unassembled WGS sequence"/>
</dbReference>
<evidence type="ECO:0000256" key="4">
    <source>
        <dbReference type="SAM" id="Phobius"/>
    </source>
</evidence>
<dbReference type="AlphaFoldDB" id="A0AAV2RWM3"/>
<keyword evidence="4" id="KW-0472">Membrane</keyword>
<evidence type="ECO:0000256" key="2">
    <source>
        <dbReference type="PROSITE-ProRule" id="PRU00497"/>
    </source>
</evidence>
<dbReference type="PANTHER" id="PTHR10380:SF173">
    <property type="entry name" value="CUTICULAR PROTEIN 47EF, ISOFORM C-RELATED"/>
    <property type="match status" value="1"/>
</dbReference>